<comment type="similarity">
    <text evidence="2 7">Belongs to the group II decarboxylase family.</text>
</comment>
<proteinExistence type="inferred from homology"/>
<dbReference type="PANTHER" id="PTHR45677">
    <property type="entry name" value="GLUTAMATE DECARBOXYLASE-RELATED"/>
    <property type="match status" value="1"/>
</dbReference>
<protein>
    <recommendedName>
        <fullName evidence="10">Glutamate decarboxylase</fullName>
    </recommendedName>
</protein>
<dbReference type="InterPro" id="IPR015421">
    <property type="entry name" value="PyrdxlP-dep_Trfase_major"/>
</dbReference>
<dbReference type="Pfam" id="PF00282">
    <property type="entry name" value="Pyridoxal_deC"/>
    <property type="match status" value="1"/>
</dbReference>
<dbReference type="InterPro" id="IPR021115">
    <property type="entry name" value="Pyridoxal-P_BS"/>
</dbReference>
<dbReference type="InterPro" id="IPR002129">
    <property type="entry name" value="PyrdxlP-dep_de-COase"/>
</dbReference>
<dbReference type="GO" id="GO:0019752">
    <property type="term" value="P:carboxylic acid metabolic process"/>
    <property type="evidence" value="ECO:0007669"/>
    <property type="project" value="InterPro"/>
</dbReference>
<dbReference type="EMBL" id="CP017599">
    <property type="protein sequence ID" value="AOW99826.1"/>
    <property type="molecule type" value="Genomic_DNA"/>
</dbReference>
<dbReference type="GO" id="GO:0004058">
    <property type="term" value="F:aromatic-L-amino-acid decarboxylase activity"/>
    <property type="evidence" value="ECO:0007669"/>
    <property type="project" value="UniProtKB-ARBA"/>
</dbReference>
<feature type="modified residue" description="N6-(pyridoxal phosphate)lysine" evidence="6">
    <location>
        <position position="256"/>
    </location>
</feature>
<dbReference type="Proteomes" id="UP000177870">
    <property type="component" value="Chromosome"/>
</dbReference>
<evidence type="ECO:0000256" key="2">
    <source>
        <dbReference type="ARBA" id="ARBA00009533"/>
    </source>
</evidence>
<evidence type="ECO:0000256" key="7">
    <source>
        <dbReference type="RuleBase" id="RU000382"/>
    </source>
</evidence>
<organism evidence="8 9">
    <name type="scientific">Moorena producens PAL-8-15-08-1</name>
    <dbReference type="NCBI Taxonomy" id="1458985"/>
    <lineage>
        <taxon>Bacteria</taxon>
        <taxon>Bacillati</taxon>
        <taxon>Cyanobacteriota</taxon>
        <taxon>Cyanophyceae</taxon>
        <taxon>Coleofasciculales</taxon>
        <taxon>Coleofasciculaceae</taxon>
        <taxon>Moorena</taxon>
    </lineage>
</organism>
<evidence type="ECO:0000256" key="3">
    <source>
        <dbReference type="ARBA" id="ARBA00022793"/>
    </source>
</evidence>
<dbReference type="STRING" id="1458985.BJP34_10515"/>
<dbReference type="InterPro" id="IPR015424">
    <property type="entry name" value="PyrdxlP-dep_Trfase"/>
</dbReference>
<accession>A0A1D8TQF0</accession>
<dbReference type="RefSeq" id="WP_070392300.1">
    <property type="nucleotide sequence ID" value="NZ_CP017599.1"/>
</dbReference>
<dbReference type="SUPFAM" id="SSF53383">
    <property type="entry name" value="PLP-dependent transferases"/>
    <property type="match status" value="1"/>
</dbReference>
<name>A0A1D8TQF0_9CYAN</name>
<evidence type="ECO:0008006" key="10">
    <source>
        <dbReference type="Google" id="ProtNLM"/>
    </source>
</evidence>
<dbReference type="Gene3D" id="3.40.640.10">
    <property type="entry name" value="Type I PLP-dependent aspartate aminotransferase-like (Major domain)"/>
    <property type="match status" value="1"/>
</dbReference>
<comment type="cofactor">
    <cofactor evidence="1 6 7">
        <name>pyridoxal 5'-phosphate</name>
        <dbReference type="ChEBI" id="CHEBI:597326"/>
    </cofactor>
</comment>
<evidence type="ECO:0000256" key="4">
    <source>
        <dbReference type="ARBA" id="ARBA00022898"/>
    </source>
</evidence>
<evidence type="ECO:0000256" key="6">
    <source>
        <dbReference type="PIRSR" id="PIRSR602129-50"/>
    </source>
</evidence>
<dbReference type="GO" id="GO:0030170">
    <property type="term" value="F:pyridoxal phosphate binding"/>
    <property type="evidence" value="ECO:0007669"/>
    <property type="project" value="InterPro"/>
</dbReference>
<evidence type="ECO:0000313" key="9">
    <source>
        <dbReference type="Proteomes" id="UP000177870"/>
    </source>
</evidence>
<keyword evidence="4 6" id="KW-0663">Pyridoxal phosphate</keyword>
<dbReference type="AlphaFoldDB" id="A0A1D8TQF0"/>
<keyword evidence="5 7" id="KW-0456">Lyase</keyword>
<dbReference type="PANTHER" id="PTHR45677:SF8">
    <property type="entry name" value="CYSTEINE SULFINIC ACID DECARBOXYLASE"/>
    <property type="match status" value="1"/>
</dbReference>
<dbReference type="Gene3D" id="3.90.1150.170">
    <property type="match status" value="1"/>
</dbReference>
<gene>
    <name evidence="8" type="ORF">BJP34_10515</name>
</gene>
<dbReference type="KEGG" id="mpro:BJP34_10515"/>
<sequence>MLTEQDIDQCLKMLDGIYTLSEPERLERIEKFVKSTLSITPDIYSPKNLKYLFSYPDPIGVFADFVSNYINSNIHTEECSPIFTRCEVEMVETLLPLVGYPEGDGIFYPGGTLSNLASVFLAVQRAKVNLGQSVILISDHSHYSVEKAAIICGIKNIIKVKTTTKGVVDIEHLRELVSQIKADNLNLIYFCCVMGSTTLGTFDPVEKILEIFQEFAIKPWIHFDAAWGGGVYFSEDAGFYRKLSSLSDSIVLDFHKFLSAPLLCSVLLVKDKSVLVDEVTALNGNYLFTSNQNIKYSLSLKSLQCSREAYAFKLWLMFKHHGLEHFQNLIQKYYENQEELINKLSDRVLYVVEPQYFNVGLWFIPKEMEVKETITDYTAAEIDKIDQLNLAIYDQIVKDGFMKVNSYHFNNLPLFIRIIVHHGNLTTDMISEIVAYLYKIYESVGSSPCKSLI</sequence>
<reference evidence="9" key="1">
    <citation type="submission" date="2016-10" db="EMBL/GenBank/DDBJ databases">
        <title>Comparative genomics uncovers the prolific and rare metabolic potential of the cyanobacterial genus Moorea.</title>
        <authorList>
            <person name="Leao T."/>
            <person name="Castelao G."/>
            <person name="Korobeynikov A."/>
            <person name="Monroe E.A."/>
            <person name="Podell S."/>
            <person name="Glukhov E."/>
            <person name="Allen E."/>
            <person name="Gerwick W.H."/>
            <person name="Gerwick L."/>
        </authorList>
    </citation>
    <scope>NUCLEOTIDE SEQUENCE [LARGE SCALE GENOMIC DNA]</scope>
    <source>
        <strain evidence="9">PAL-8-15-08-1</strain>
    </source>
</reference>
<keyword evidence="3" id="KW-0210">Decarboxylase</keyword>
<evidence type="ECO:0000313" key="8">
    <source>
        <dbReference type="EMBL" id="AOW99826.1"/>
    </source>
</evidence>
<dbReference type="GO" id="GO:0005737">
    <property type="term" value="C:cytoplasm"/>
    <property type="evidence" value="ECO:0007669"/>
    <property type="project" value="TreeGrafter"/>
</dbReference>
<evidence type="ECO:0000256" key="1">
    <source>
        <dbReference type="ARBA" id="ARBA00001933"/>
    </source>
</evidence>
<dbReference type="PROSITE" id="PS00392">
    <property type="entry name" value="DDC_GAD_HDC_YDC"/>
    <property type="match status" value="1"/>
</dbReference>
<dbReference type="OrthoDB" id="9803665at2"/>
<evidence type="ECO:0000256" key="5">
    <source>
        <dbReference type="ARBA" id="ARBA00023239"/>
    </source>
</evidence>